<protein>
    <submittedName>
        <fullName evidence="2">Uncharacterized protein</fullName>
    </submittedName>
</protein>
<sequence length="143" mass="16944">MYLFIPYKSHIFNVLHSLSHKLELVFDEDHHAQPHTHTHIDNHSHSSEHHHQPHSSEHAHLKKVAHHQHDYLASLMDFFTSAEKSKKKDDKNFILSNLDEHIHPEIYVFQHQNVFVNIQKEWLLCHSSYYVMLSVTTPPPKLV</sequence>
<name>A0ABS9J0I2_9FLAO</name>
<evidence type="ECO:0000256" key="1">
    <source>
        <dbReference type="SAM" id="MobiDB-lite"/>
    </source>
</evidence>
<evidence type="ECO:0000313" key="3">
    <source>
        <dbReference type="Proteomes" id="UP000829517"/>
    </source>
</evidence>
<feature type="region of interest" description="Disordered" evidence="1">
    <location>
        <begin position="34"/>
        <end position="62"/>
    </location>
</feature>
<organism evidence="2 3">
    <name type="scientific">Joostella atrarenae</name>
    <dbReference type="NCBI Taxonomy" id="679257"/>
    <lineage>
        <taxon>Bacteria</taxon>
        <taxon>Pseudomonadati</taxon>
        <taxon>Bacteroidota</taxon>
        <taxon>Flavobacteriia</taxon>
        <taxon>Flavobacteriales</taxon>
        <taxon>Flavobacteriaceae</taxon>
        <taxon>Joostella</taxon>
    </lineage>
</organism>
<dbReference type="EMBL" id="JAETXX010000001">
    <property type="protein sequence ID" value="MCF8713927.1"/>
    <property type="molecule type" value="Genomic_DNA"/>
</dbReference>
<proteinExistence type="predicted"/>
<evidence type="ECO:0000313" key="2">
    <source>
        <dbReference type="EMBL" id="MCF8713927.1"/>
    </source>
</evidence>
<comment type="caution">
    <text evidence="2">The sequence shown here is derived from an EMBL/GenBank/DDBJ whole genome shotgun (WGS) entry which is preliminary data.</text>
</comment>
<dbReference type="RefSeq" id="WP_236957886.1">
    <property type="nucleotide sequence ID" value="NZ_JAETXX010000001.1"/>
</dbReference>
<keyword evidence="3" id="KW-1185">Reference proteome</keyword>
<accession>A0ABS9J0I2</accession>
<feature type="compositionally biased region" description="Basic and acidic residues" evidence="1">
    <location>
        <begin position="34"/>
        <end position="59"/>
    </location>
</feature>
<dbReference type="Proteomes" id="UP000829517">
    <property type="component" value="Unassembled WGS sequence"/>
</dbReference>
<gene>
    <name evidence="2" type="ORF">JM658_03720</name>
</gene>
<reference evidence="2 3" key="1">
    <citation type="submission" date="2021-01" db="EMBL/GenBank/DDBJ databases">
        <title>Genome sequencing of Joostella atrarenae M1-2 (= KCTC 23194).</title>
        <authorList>
            <person name="Zakaria M.R."/>
            <person name="Lam M.Q."/>
            <person name="Chong C.S."/>
        </authorList>
    </citation>
    <scope>NUCLEOTIDE SEQUENCE [LARGE SCALE GENOMIC DNA]</scope>
    <source>
        <strain evidence="2 3">M1-2</strain>
    </source>
</reference>